<dbReference type="PANTHER" id="PTHR42879:SF2">
    <property type="entry name" value="3-OXOACYL-[ACYL-CARRIER-PROTEIN] REDUCTASE FABG"/>
    <property type="match status" value="1"/>
</dbReference>
<keyword evidence="4" id="KW-0520">NAD</keyword>
<dbReference type="PROSITE" id="PS00061">
    <property type="entry name" value="ADH_SHORT"/>
    <property type="match status" value="1"/>
</dbReference>
<dbReference type="SUPFAM" id="SSF51735">
    <property type="entry name" value="NAD(P)-binding Rossmann-fold domains"/>
    <property type="match status" value="1"/>
</dbReference>
<gene>
    <name evidence="11" type="ORF">VO63_07130</name>
</gene>
<evidence type="ECO:0000256" key="9">
    <source>
        <dbReference type="RuleBase" id="RU000363"/>
    </source>
</evidence>
<keyword evidence="12" id="KW-1185">Reference proteome</keyword>
<evidence type="ECO:0000256" key="3">
    <source>
        <dbReference type="ARBA" id="ARBA00023002"/>
    </source>
</evidence>
<dbReference type="OrthoDB" id="9803333at2"/>
<name>A0A2P2GSQ6_STREW</name>
<evidence type="ECO:0000313" key="11">
    <source>
        <dbReference type="EMBL" id="KKZ74522.1"/>
    </source>
</evidence>
<dbReference type="AlphaFoldDB" id="A0A2P2GSQ6"/>
<dbReference type="PANTHER" id="PTHR42879">
    <property type="entry name" value="3-OXOACYL-(ACYL-CARRIER-PROTEIN) REDUCTASE"/>
    <property type="match status" value="1"/>
</dbReference>
<accession>A0A2P2GSQ6</accession>
<protein>
    <recommendedName>
        <fullName evidence="7 8">2,3-dihydro-2,3-dihydroxybenzoate dehydrogenase</fullName>
        <ecNumber evidence="6 8">1.3.1.28</ecNumber>
    </recommendedName>
</protein>
<evidence type="ECO:0000256" key="7">
    <source>
        <dbReference type="ARBA" id="ARBA00067530"/>
    </source>
</evidence>
<dbReference type="EMBL" id="LAQS01000008">
    <property type="protein sequence ID" value="KKZ74522.1"/>
    <property type="molecule type" value="Genomic_DNA"/>
</dbReference>
<dbReference type="SMART" id="SM00822">
    <property type="entry name" value="PKS_KR"/>
    <property type="match status" value="1"/>
</dbReference>
<dbReference type="InterPro" id="IPR050259">
    <property type="entry name" value="SDR"/>
</dbReference>
<comment type="caution">
    <text evidence="11">The sequence shown here is derived from an EMBL/GenBank/DDBJ whole genome shotgun (WGS) entry which is preliminary data.</text>
</comment>
<evidence type="ECO:0000256" key="6">
    <source>
        <dbReference type="ARBA" id="ARBA00066334"/>
    </source>
</evidence>
<comment type="catalytic activity">
    <reaction evidence="5">
        <text>(2S,3S)-2,3-dihydroxy-2,3-dihydrobenzoate + NAD(+) = 2,3-dihydroxybenzoate + NADH + H(+)</text>
        <dbReference type="Rhea" id="RHEA:23824"/>
        <dbReference type="ChEBI" id="CHEBI:15378"/>
        <dbReference type="ChEBI" id="CHEBI:36654"/>
        <dbReference type="ChEBI" id="CHEBI:57540"/>
        <dbReference type="ChEBI" id="CHEBI:57945"/>
        <dbReference type="ChEBI" id="CHEBI:58764"/>
        <dbReference type="EC" id="1.3.1.28"/>
    </reaction>
</comment>
<evidence type="ECO:0000259" key="10">
    <source>
        <dbReference type="SMART" id="SM00822"/>
    </source>
</evidence>
<evidence type="ECO:0000256" key="5">
    <source>
        <dbReference type="ARBA" id="ARBA00052874"/>
    </source>
</evidence>
<evidence type="ECO:0000256" key="4">
    <source>
        <dbReference type="ARBA" id="ARBA00023027"/>
    </source>
</evidence>
<evidence type="ECO:0000256" key="1">
    <source>
        <dbReference type="ARBA" id="ARBA00004924"/>
    </source>
</evidence>
<dbReference type="InterPro" id="IPR036291">
    <property type="entry name" value="NAD(P)-bd_dom_sf"/>
</dbReference>
<reference evidence="11 12" key="1">
    <citation type="submission" date="2015-05" db="EMBL/GenBank/DDBJ databases">
        <title>Draft Genome assembly of Streptomyces showdoensis.</title>
        <authorList>
            <person name="Thapa K.K."/>
            <person name="Metsa-Ketela M."/>
        </authorList>
    </citation>
    <scope>NUCLEOTIDE SEQUENCE [LARGE SCALE GENOMIC DNA]</scope>
    <source>
        <strain evidence="11 12">ATCC 15227</strain>
    </source>
</reference>
<dbReference type="InterPro" id="IPR003560">
    <property type="entry name" value="DHB_DH"/>
</dbReference>
<dbReference type="InterPro" id="IPR057326">
    <property type="entry name" value="KR_dom"/>
</dbReference>
<sequence>MSTVSSTGTEGISGRVAVVTGAGQGIGAAVARLLGVHGAQVALWDAAPEPVTGVAAELDAAGVKNTAMCVDVRDSAAVEEAAERVERELGPVELLVNVAGVLRTGAVLDLADEAWDEVFGVNVRGVFAVSRSVAGRMAGRGRGAVVTVASNAGGVPRVGMGAYAASKAASSMLTKCLGLELAGRGVRCNVVSPGSTDTPMLRDMWDAAGDGATDATVNGSLEAFRVGIPLGRVGTAEQVAQAVLFLLSDQASHITLQDLYVDGGAALG</sequence>
<dbReference type="InterPro" id="IPR020904">
    <property type="entry name" value="Sc_DH/Rdtase_CS"/>
</dbReference>
<evidence type="ECO:0000256" key="2">
    <source>
        <dbReference type="ARBA" id="ARBA00006484"/>
    </source>
</evidence>
<dbReference type="GO" id="GO:0032787">
    <property type="term" value="P:monocarboxylic acid metabolic process"/>
    <property type="evidence" value="ECO:0007669"/>
    <property type="project" value="UniProtKB-ARBA"/>
</dbReference>
<dbReference type="InterPro" id="IPR002347">
    <property type="entry name" value="SDR_fam"/>
</dbReference>
<dbReference type="Proteomes" id="UP000265325">
    <property type="component" value="Unassembled WGS sequence"/>
</dbReference>
<dbReference type="PRINTS" id="PR01397">
    <property type="entry name" value="DHBDHDRGNASE"/>
</dbReference>
<comment type="pathway">
    <text evidence="1">Siderophore biosynthesis.</text>
</comment>
<evidence type="ECO:0000256" key="8">
    <source>
        <dbReference type="NCBIfam" id="TIGR04316"/>
    </source>
</evidence>
<dbReference type="EC" id="1.3.1.28" evidence="6 8"/>
<comment type="similarity">
    <text evidence="2 9">Belongs to the short-chain dehydrogenases/reductases (SDR) family.</text>
</comment>
<proteinExistence type="inferred from homology"/>
<evidence type="ECO:0000313" key="12">
    <source>
        <dbReference type="Proteomes" id="UP000265325"/>
    </source>
</evidence>
<organism evidence="11 12">
    <name type="scientific">Streptomyces showdoensis</name>
    <dbReference type="NCBI Taxonomy" id="68268"/>
    <lineage>
        <taxon>Bacteria</taxon>
        <taxon>Bacillati</taxon>
        <taxon>Actinomycetota</taxon>
        <taxon>Actinomycetes</taxon>
        <taxon>Kitasatosporales</taxon>
        <taxon>Streptomycetaceae</taxon>
        <taxon>Streptomyces</taxon>
    </lineage>
</organism>
<dbReference type="PRINTS" id="PR00080">
    <property type="entry name" value="SDRFAMILY"/>
</dbReference>
<dbReference type="GO" id="GO:0019290">
    <property type="term" value="P:siderophore biosynthetic process"/>
    <property type="evidence" value="ECO:0007669"/>
    <property type="project" value="InterPro"/>
</dbReference>
<dbReference type="NCBIfam" id="TIGR04316">
    <property type="entry name" value="dhbA_paeA"/>
    <property type="match status" value="1"/>
</dbReference>
<dbReference type="FunFam" id="3.40.50.720:FF:000160">
    <property type="entry name" value="2,3-dihydro-2,3-dihydroxybenzoate dehydrogenase"/>
    <property type="match status" value="1"/>
</dbReference>
<feature type="domain" description="Ketoreductase" evidence="10">
    <location>
        <begin position="15"/>
        <end position="185"/>
    </location>
</feature>
<dbReference type="Gene3D" id="3.40.50.720">
    <property type="entry name" value="NAD(P)-binding Rossmann-like Domain"/>
    <property type="match status" value="1"/>
</dbReference>
<dbReference type="RefSeq" id="WP_046906730.1">
    <property type="nucleotide sequence ID" value="NZ_BAAAXG010000027.1"/>
</dbReference>
<dbReference type="Pfam" id="PF00106">
    <property type="entry name" value="adh_short"/>
    <property type="match status" value="1"/>
</dbReference>
<dbReference type="GO" id="GO:0008667">
    <property type="term" value="F:2,3-dihydro-2,3-dihydroxybenzoate dehydrogenase activity"/>
    <property type="evidence" value="ECO:0007669"/>
    <property type="project" value="UniProtKB-UniRule"/>
</dbReference>
<keyword evidence="3" id="KW-0560">Oxidoreductase</keyword>